<feature type="compositionally biased region" description="Low complexity" evidence="1">
    <location>
        <begin position="147"/>
        <end position="156"/>
    </location>
</feature>
<reference evidence="2 3" key="1">
    <citation type="submission" date="2012-10" db="EMBL/GenBank/DDBJ databases">
        <title>Genome sequencing and analysis of entomopathogenic fungi Beauveria bassiana D1-5.</title>
        <authorList>
            <person name="Li Q."/>
            <person name="Wang L."/>
            <person name="Zhang Z."/>
            <person name="Wang Q."/>
            <person name="Ren J."/>
            <person name="Wang M."/>
            <person name="Xu W."/>
            <person name="Wang J."/>
            <person name="Lu Y."/>
            <person name="Du Q."/>
            <person name="Sun Z."/>
        </authorList>
    </citation>
    <scope>NUCLEOTIDE SEQUENCE [LARGE SCALE GENOMIC DNA]</scope>
    <source>
        <strain evidence="2 3">D1-5</strain>
    </source>
</reference>
<dbReference type="Proteomes" id="UP000030106">
    <property type="component" value="Unassembled WGS sequence"/>
</dbReference>
<dbReference type="HOGENOM" id="CLU_852548_0_0_1"/>
<evidence type="ECO:0000313" key="2">
    <source>
        <dbReference type="EMBL" id="KGQ12901.1"/>
    </source>
</evidence>
<feature type="compositionally biased region" description="Basic and acidic residues" evidence="1">
    <location>
        <begin position="237"/>
        <end position="268"/>
    </location>
</feature>
<dbReference type="EMBL" id="ANFO01000076">
    <property type="protein sequence ID" value="KGQ12901.1"/>
    <property type="molecule type" value="Genomic_DNA"/>
</dbReference>
<feature type="region of interest" description="Disordered" evidence="1">
    <location>
        <begin position="128"/>
        <end position="326"/>
    </location>
</feature>
<feature type="compositionally biased region" description="Basic and acidic residues" evidence="1">
    <location>
        <begin position="194"/>
        <end position="224"/>
    </location>
</feature>
<organism evidence="2 3">
    <name type="scientific">Beauveria bassiana D1-5</name>
    <dbReference type="NCBI Taxonomy" id="1245745"/>
    <lineage>
        <taxon>Eukaryota</taxon>
        <taxon>Fungi</taxon>
        <taxon>Dikarya</taxon>
        <taxon>Ascomycota</taxon>
        <taxon>Pezizomycotina</taxon>
        <taxon>Sordariomycetes</taxon>
        <taxon>Hypocreomycetidae</taxon>
        <taxon>Hypocreales</taxon>
        <taxon>Cordycipitaceae</taxon>
        <taxon>Beauveria</taxon>
    </lineage>
</organism>
<feature type="compositionally biased region" description="Gly residues" evidence="1">
    <location>
        <begin position="317"/>
        <end position="326"/>
    </location>
</feature>
<accession>A0A0A2VYA7</accession>
<evidence type="ECO:0000256" key="1">
    <source>
        <dbReference type="SAM" id="MobiDB-lite"/>
    </source>
</evidence>
<comment type="caution">
    <text evidence="2">The sequence shown here is derived from an EMBL/GenBank/DDBJ whole genome shotgun (WGS) entry which is preliminary data.</text>
</comment>
<feature type="region of interest" description="Disordered" evidence="1">
    <location>
        <begin position="42"/>
        <end position="107"/>
    </location>
</feature>
<proteinExistence type="predicted"/>
<protein>
    <submittedName>
        <fullName evidence="2">Uncharacterized protein</fullName>
    </submittedName>
</protein>
<feature type="compositionally biased region" description="Basic and acidic residues" evidence="1">
    <location>
        <begin position="128"/>
        <end position="141"/>
    </location>
</feature>
<dbReference type="AlphaFoldDB" id="A0A0A2VYA7"/>
<sequence length="326" mass="34585">MAEKQTVPATYAAPAKTMSPVYEPPLLCRICPAMGTPTNVAAARKAKHDGKQNNGGHAIPGRQPDGKHGRNAQQISQNHGVEAAEAVGQDAGQPAAGKGTGVEKHNHEIGQLAARAVRERIRRHVLEADEEAPFDKEDARRHEQHRQAQQHAQVRQKAPTGRAGRVRKHVAASHRHAAHEQQHHRHRANHARRPREAEPLAEVRKQQRKGDAAEATARHGEPRGRGAAPAVILANGRDGHDKDNRGCDAGHDADDEDKVPVRAAEAEGGKGGGVEQQRGGQEAPRAAGVKDGADLQAAKEDGKVVEAKDPGDAAGAVRGGGGELMA</sequence>
<feature type="compositionally biased region" description="Basic residues" evidence="1">
    <location>
        <begin position="164"/>
        <end position="193"/>
    </location>
</feature>
<feature type="compositionally biased region" description="Basic and acidic residues" evidence="1">
    <location>
        <begin position="291"/>
        <end position="311"/>
    </location>
</feature>
<name>A0A0A2VYA7_BEABA</name>
<gene>
    <name evidence="2" type="ORF">BBAD15_g1336</name>
</gene>
<evidence type="ECO:0000313" key="3">
    <source>
        <dbReference type="Proteomes" id="UP000030106"/>
    </source>
</evidence>